<gene>
    <name evidence="1" type="ORF">COLO4_37416</name>
</gene>
<organism evidence="1 2">
    <name type="scientific">Corchorus olitorius</name>
    <dbReference type="NCBI Taxonomy" id="93759"/>
    <lineage>
        <taxon>Eukaryota</taxon>
        <taxon>Viridiplantae</taxon>
        <taxon>Streptophyta</taxon>
        <taxon>Embryophyta</taxon>
        <taxon>Tracheophyta</taxon>
        <taxon>Spermatophyta</taxon>
        <taxon>Magnoliopsida</taxon>
        <taxon>eudicotyledons</taxon>
        <taxon>Gunneridae</taxon>
        <taxon>Pentapetalae</taxon>
        <taxon>rosids</taxon>
        <taxon>malvids</taxon>
        <taxon>Malvales</taxon>
        <taxon>Malvaceae</taxon>
        <taxon>Grewioideae</taxon>
        <taxon>Apeibeae</taxon>
        <taxon>Corchorus</taxon>
    </lineage>
</organism>
<comment type="caution">
    <text evidence="1">The sequence shown here is derived from an EMBL/GenBank/DDBJ whole genome shotgun (WGS) entry which is preliminary data.</text>
</comment>
<accession>A0A1R3G209</accession>
<name>A0A1R3G209_9ROSI</name>
<dbReference type="EMBL" id="AWUE01023926">
    <property type="protein sequence ID" value="OMO52103.1"/>
    <property type="molecule type" value="Genomic_DNA"/>
</dbReference>
<sequence>MPSLISKKFSGKDYSLLSKNRQQATGCFILMFNIASRSASGPPCGTRIVAGHIVKESYG</sequence>
<dbReference type="AlphaFoldDB" id="A0A1R3G209"/>
<protein>
    <submittedName>
        <fullName evidence="1">Uncharacterized protein</fullName>
    </submittedName>
</protein>
<evidence type="ECO:0000313" key="1">
    <source>
        <dbReference type="EMBL" id="OMO52103.1"/>
    </source>
</evidence>
<dbReference type="Proteomes" id="UP000187203">
    <property type="component" value="Unassembled WGS sequence"/>
</dbReference>
<keyword evidence="2" id="KW-1185">Reference proteome</keyword>
<evidence type="ECO:0000313" key="2">
    <source>
        <dbReference type="Proteomes" id="UP000187203"/>
    </source>
</evidence>
<reference evidence="2" key="1">
    <citation type="submission" date="2013-09" db="EMBL/GenBank/DDBJ databases">
        <title>Corchorus olitorius genome sequencing.</title>
        <authorList>
            <person name="Alam M."/>
            <person name="Haque M.S."/>
            <person name="Islam M.S."/>
            <person name="Emdad E.M."/>
            <person name="Islam M.M."/>
            <person name="Ahmed B."/>
            <person name="Halim A."/>
            <person name="Hossen Q.M.M."/>
            <person name="Hossain M.Z."/>
            <person name="Ahmed R."/>
            <person name="Khan M.M."/>
            <person name="Islam R."/>
            <person name="Rashid M.M."/>
            <person name="Khan S.A."/>
            <person name="Rahman M.S."/>
            <person name="Alam M."/>
            <person name="Yahiya A.S."/>
            <person name="Khan M.S."/>
            <person name="Azam M.S."/>
            <person name="Haque T."/>
            <person name="Lashkar M.Z.H."/>
            <person name="Akhand A.I."/>
            <person name="Morshed G."/>
            <person name="Roy S."/>
            <person name="Uddin K.S."/>
            <person name="Rabeya T."/>
            <person name="Hossain A.S."/>
            <person name="Chowdhury A."/>
            <person name="Snigdha A.R."/>
            <person name="Mortoza M.S."/>
            <person name="Matin S.A."/>
            <person name="Hoque S.M.E."/>
            <person name="Islam M.K."/>
            <person name="Roy D.K."/>
            <person name="Haider R."/>
            <person name="Moosa M.M."/>
            <person name="Elias S.M."/>
            <person name="Hasan A.M."/>
            <person name="Jahan S."/>
            <person name="Shafiuddin M."/>
            <person name="Mahmood N."/>
            <person name="Shommy N.S."/>
        </authorList>
    </citation>
    <scope>NUCLEOTIDE SEQUENCE [LARGE SCALE GENOMIC DNA]</scope>
    <source>
        <strain evidence="2">cv. O-4</strain>
    </source>
</reference>
<proteinExistence type="predicted"/>